<keyword evidence="4 6" id="KW-0808">Transferase</keyword>
<dbReference type="InterPro" id="IPR015422">
    <property type="entry name" value="PyrdxlP-dep_Trfase_small"/>
</dbReference>
<dbReference type="PROSITE" id="PS00105">
    <property type="entry name" value="AA_TRANSFER_CLASS_1"/>
    <property type="match status" value="1"/>
</dbReference>
<evidence type="ECO:0000256" key="4">
    <source>
        <dbReference type="ARBA" id="ARBA00022679"/>
    </source>
</evidence>
<dbReference type="Gene3D" id="3.90.1150.10">
    <property type="entry name" value="Aspartate Aminotransferase, domain 1"/>
    <property type="match status" value="1"/>
</dbReference>
<evidence type="ECO:0000259" key="7">
    <source>
        <dbReference type="Pfam" id="PF00155"/>
    </source>
</evidence>
<dbReference type="GO" id="GO:0030170">
    <property type="term" value="F:pyridoxal phosphate binding"/>
    <property type="evidence" value="ECO:0007669"/>
    <property type="project" value="InterPro"/>
</dbReference>
<organism evidence="8 9">
    <name type="scientific">Achromobacter agilis</name>
    <dbReference type="NCBI Taxonomy" id="1353888"/>
    <lineage>
        <taxon>Bacteria</taxon>
        <taxon>Pseudomonadati</taxon>
        <taxon>Pseudomonadota</taxon>
        <taxon>Betaproteobacteria</taxon>
        <taxon>Burkholderiales</taxon>
        <taxon>Alcaligenaceae</taxon>
        <taxon>Achromobacter</taxon>
    </lineage>
</organism>
<dbReference type="Pfam" id="PF00155">
    <property type="entry name" value="Aminotran_1_2"/>
    <property type="match status" value="1"/>
</dbReference>
<evidence type="ECO:0000256" key="6">
    <source>
        <dbReference type="RuleBase" id="RU000481"/>
    </source>
</evidence>
<dbReference type="CDD" id="cd00609">
    <property type="entry name" value="AAT_like"/>
    <property type="match status" value="1"/>
</dbReference>
<dbReference type="EC" id="2.6.1.-" evidence="6"/>
<proteinExistence type="inferred from homology"/>
<evidence type="ECO:0000256" key="3">
    <source>
        <dbReference type="ARBA" id="ARBA00022576"/>
    </source>
</evidence>
<dbReference type="PANTHER" id="PTHR46383">
    <property type="entry name" value="ASPARTATE AMINOTRANSFERASE"/>
    <property type="match status" value="1"/>
</dbReference>
<dbReference type="InterPro" id="IPR015421">
    <property type="entry name" value="PyrdxlP-dep_Trfase_major"/>
</dbReference>
<dbReference type="InterPro" id="IPR004839">
    <property type="entry name" value="Aminotransferase_I/II_large"/>
</dbReference>
<comment type="similarity">
    <text evidence="2 6">Belongs to the class-I pyridoxal-phosphate-dependent aminotransferase family.</text>
</comment>
<keyword evidence="9" id="KW-1185">Reference proteome</keyword>
<evidence type="ECO:0000256" key="1">
    <source>
        <dbReference type="ARBA" id="ARBA00001933"/>
    </source>
</evidence>
<dbReference type="GO" id="GO:0008483">
    <property type="term" value="F:transaminase activity"/>
    <property type="evidence" value="ECO:0007669"/>
    <property type="project" value="UniProtKB-KW"/>
</dbReference>
<dbReference type="SUPFAM" id="SSF53383">
    <property type="entry name" value="PLP-dependent transferases"/>
    <property type="match status" value="1"/>
</dbReference>
<dbReference type="InterPro" id="IPR015424">
    <property type="entry name" value="PyrdxlP-dep_Trfase"/>
</dbReference>
<evidence type="ECO:0000313" key="9">
    <source>
        <dbReference type="Proteomes" id="UP000289184"/>
    </source>
</evidence>
<dbReference type="PANTHER" id="PTHR46383:SF1">
    <property type="entry name" value="ASPARTATE AMINOTRANSFERASE"/>
    <property type="match status" value="1"/>
</dbReference>
<reference evidence="8 9" key="1">
    <citation type="submission" date="2018-07" db="EMBL/GenBank/DDBJ databases">
        <authorList>
            <person name="Peeters C."/>
        </authorList>
    </citation>
    <scope>NUCLEOTIDE SEQUENCE [LARGE SCALE GENOMIC DNA]</scope>
    <source>
        <strain evidence="8 9">LMG 3411</strain>
    </source>
</reference>
<dbReference type="Gene3D" id="3.40.640.10">
    <property type="entry name" value="Type I PLP-dependent aspartate aminotransferase-like (Major domain)"/>
    <property type="match status" value="1"/>
</dbReference>
<sequence length="414" mass="43956">MSLQHEGSPVSAADGGFLAQRARAIKPSPSMAAKSRVDQLRAQGRDIVDFTVGEPDLPTPAHIVQAGIDALNSGDIRYTASAGSRPLLEAVRAKFQRENGLDYALDELIVGVGAKQLIFTALAATVQAGDEVIIPAPYWVSYPDMVLVNDGTPVVVACPESDGFKLTPEALARAITPRTKWLLLNTPSNPTGAMYDAAELRALGEVLARHPQVWLMTDEIYEHLAYGDVPHLSPAAAVPALAGRCLTINGVSKAYAMTGWRLGYAGGPKALIKAMATLISQSTSCVSAISQSAARTALTADQGCVREAAEVFHARRDRIVALLNAVPGIRCPQPQGAFYVYPSVEGLLGRRTADGRVLQTDLDVVMFLLDTAGVAVLDGAAYGLSPYLRLSFATSMENIEEGCRRIREACGALS</sequence>
<keyword evidence="3 6" id="KW-0032">Aminotransferase</keyword>
<accession>A0A446CQV7</accession>
<dbReference type="RefSeq" id="WP_165359247.1">
    <property type="nucleotide sequence ID" value="NZ_UFQB01000023.1"/>
</dbReference>
<protein>
    <recommendedName>
        <fullName evidence="6">Aminotransferase</fullName>
        <ecNumber evidence="6">2.6.1.-</ecNumber>
    </recommendedName>
</protein>
<comment type="cofactor">
    <cofactor evidence="1 6">
        <name>pyridoxal 5'-phosphate</name>
        <dbReference type="ChEBI" id="CHEBI:597326"/>
    </cofactor>
</comment>
<dbReference type="InterPro" id="IPR050596">
    <property type="entry name" value="AspAT/PAT-like"/>
</dbReference>
<evidence type="ECO:0000256" key="2">
    <source>
        <dbReference type="ARBA" id="ARBA00007441"/>
    </source>
</evidence>
<dbReference type="AlphaFoldDB" id="A0A446CQV7"/>
<dbReference type="FunFam" id="3.40.640.10:FF:000033">
    <property type="entry name" value="Aspartate aminotransferase"/>
    <property type="match status" value="1"/>
</dbReference>
<name>A0A446CQV7_9BURK</name>
<evidence type="ECO:0000313" key="8">
    <source>
        <dbReference type="EMBL" id="SSW70233.1"/>
    </source>
</evidence>
<dbReference type="GO" id="GO:0006520">
    <property type="term" value="P:amino acid metabolic process"/>
    <property type="evidence" value="ECO:0007669"/>
    <property type="project" value="InterPro"/>
</dbReference>
<evidence type="ECO:0000256" key="5">
    <source>
        <dbReference type="ARBA" id="ARBA00022898"/>
    </source>
</evidence>
<gene>
    <name evidence="8" type="ORF">AGI3411_04561</name>
</gene>
<keyword evidence="5" id="KW-0663">Pyridoxal phosphate</keyword>
<dbReference type="InterPro" id="IPR004838">
    <property type="entry name" value="NHTrfase_class1_PyrdxlP-BS"/>
</dbReference>
<dbReference type="EMBL" id="UFQB01000023">
    <property type="protein sequence ID" value="SSW70233.1"/>
    <property type="molecule type" value="Genomic_DNA"/>
</dbReference>
<feature type="domain" description="Aminotransferase class I/classII large" evidence="7">
    <location>
        <begin position="46"/>
        <end position="406"/>
    </location>
</feature>
<dbReference type="Proteomes" id="UP000289184">
    <property type="component" value="Unassembled WGS sequence"/>
</dbReference>